<organism evidence="1 2">
    <name type="scientific">Morchella conica CCBAS932</name>
    <dbReference type="NCBI Taxonomy" id="1392247"/>
    <lineage>
        <taxon>Eukaryota</taxon>
        <taxon>Fungi</taxon>
        <taxon>Dikarya</taxon>
        <taxon>Ascomycota</taxon>
        <taxon>Pezizomycotina</taxon>
        <taxon>Pezizomycetes</taxon>
        <taxon>Pezizales</taxon>
        <taxon>Morchellaceae</taxon>
        <taxon>Morchella</taxon>
    </lineage>
</organism>
<keyword evidence="2" id="KW-1185">Reference proteome</keyword>
<evidence type="ECO:0008006" key="3">
    <source>
        <dbReference type="Google" id="ProtNLM"/>
    </source>
</evidence>
<dbReference type="PANTHER" id="PTHR38886">
    <property type="entry name" value="SESA DOMAIN-CONTAINING PROTEIN"/>
    <property type="match status" value="1"/>
</dbReference>
<accession>A0A3N4KAN2</accession>
<evidence type="ECO:0000313" key="1">
    <source>
        <dbReference type="EMBL" id="RPB06429.1"/>
    </source>
</evidence>
<gene>
    <name evidence="1" type="ORF">P167DRAFT_497659</name>
</gene>
<dbReference type="PANTHER" id="PTHR38886:SF1">
    <property type="entry name" value="NACHT-NTPASE AND P-LOOP NTPASES N-TERMINAL DOMAIN-CONTAINING PROTEIN"/>
    <property type="match status" value="1"/>
</dbReference>
<protein>
    <recommendedName>
        <fullName evidence="3">Fungal N-terminal domain-containing protein</fullName>
    </recommendedName>
</protein>
<evidence type="ECO:0000313" key="2">
    <source>
        <dbReference type="Proteomes" id="UP000277580"/>
    </source>
</evidence>
<reference evidence="1 2" key="1">
    <citation type="journal article" date="2018" name="Nat. Ecol. Evol.">
        <title>Pezizomycetes genomes reveal the molecular basis of ectomycorrhizal truffle lifestyle.</title>
        <authorList>
            <person name="Murat C."/>
            <person name="Payen T."/>
            <person name="Noel B."/>
            <person name="Kuo A."/>
            <person name="Morin E."/>
            <person name="Chen J."/>
            <person name="Kohler A."/>
            <person name="Krizsan K."/>
            <person name="Balestrini R."/>
            <person name="Da Silva C."/>
            <person name="Montanini B."/>
            <person name="Hainaut M."/>
            <person name="Levati E."/>
            <person name="Barry K.W."/>
            <person name="Belfiori B."/>
            <person name="Cichocki N."/>
            <person name="Clum A."/>
            <person name="Dockter R.B."/>
            <person name="Fauchery L."/>
            <person name="Guy J."/>
            <person name="Iotti M."/>
            <person name="Le Tacon F."/>
            <person name="Lindquist E.A."/>
            <person name="Lipzen A."/>
            <person name="Malagnac F."/>
            <person name="Mello A."/>
            <person name="Molinier V."/>
            <person name="Miyauchi S."/>
            <person name="Poulain J."/>
            <person name="Riccioni C."/>
            <person name="Rubini A."/>
            <person name="Sitrit Y."/>
            <person name="Splivallo R."/>
            <person name="Traeger S."/>
            <person name="Wang M."/>
            <person name="Zifcakova L."/>
            <person name="Wipf D."/>
            <person name="Zambonelli A."/>
            <person name="Paolocci F."/>
            <person name="Nowrousian M."/>
            <person name="Ottonello S."/>
            <person name="Baldrian P."/>
            <person name="Spatafora J.W."/>
            <person name="Henrissat B."/>
            <person name="Nagy L.G."/>
            <person name="Aury J.M."/>
            <person name="Wincker P."/>
            <person name="Grigoriev I.V."/>
            <person name="Bonfante P."/>
            <person name="Martin F.M."/>
        </authorList>
    </citation>
    <scope>NUCLEOTIDE SEQUENCE [LARGE SCALE GENOMIC DNA]</scope>
    <source>
        <strain evidence="1 2">CCBAS932</strain>
    </source>
</reference>
<proteinExistence type="predicted"/>
<dbReference type="EMBL" id="ML119359">
    <property type="protein sequence ID" value="RPB06429.1"/>
    <property type="molecule type" value="Genomic_DNA"/>
</dbReference>
<dbReference type="Proteomes" id="UP000277580">
    <property type="component" value="Unassembled WGS sequence"/>
</dbReference>
<dbReference type="InParanoid" id="A0A3N4KAN2"/>
<dbReference type="OrthoDB" id="3045089at2759"/>
<sequence length="266" mass="30216">MSFGFGVGDFFVTIELALKIYEKYYKVARGAPKEFQCLIQEIGTLHHSLDLLRKEANNKESILVRAGDERMKMAEKVVRQVDITLQKLEKHSKKYENLSKIHSSSIKKWWTGVKWSAEASDLDALRNKIVYHNGVISLLLISCANSSIQRVEAIASGVEKGVNDIKNMIRGPGDAAPTLSAIEDDKTFTISLSRNLMKSAEINGRRWSAIGVDEWIQAGSWWLLKVPIRILWQQVLLLRSQTPIAHRRLLTTHVYSRRWTCTLDPG</sequence>
<name>A0A3N4KAN2_9PEZI</name>
<dbReference type="AlphaFoldDB" id="A0A3N4KAN2"/>